<evidence type="ECO:0000313" key="7">
    <source>
        <dbReference type="EMBL" id="POQ99170.1"/>
    </source>
</evidence>
<keyword evidence="5 6" id="KW-0472">Membrane</keyword>
<feature type="transmembrane region" description="Helical" evidence="6">
    <location>
        <begin position="125"/>
        <end position="152"/>
    </location>
</feature>
<evidence type="ECO:0000256" key="5">
    <source>
        <dbReference type="ARBA" id="ARBA00023136"/>
    </source>
</evidence>
<dbReference type="PIRSF" id="PIRSF035875">
    <property type="entry name" value="RNase_BN"/>
    <property type="match status" value="1"/>
</dbReference>
<keyword evidence="4 6" id="KW-1133">Transmembrane helix</keyword>
<gene>
    <name evidence="7" type="ORF">AU468_10465</name>
</gene>
<sequence>MVEYLKEIYRRYKDIHGPLLAKGLSFSALFAVVPLLFLLTLAGSFALTPKVQALLEQEILYVLPVGAQRSIMLGLERYASAPGSLSVITLGVFLYTVHTLFFDIHRVIRAAFGLPLARGTARLRALALNGVFLLLIYLSALITLAVALAGSYLPGPSWLLSLAARLSALAIQTAVIWSMLRLSSGLPLKITRSIPVAFLAAGAWQGASWIMAEVVVSTGRRVLVYGVLASAISLLALTRIYAEILLQAALWTALLHPSEPPSGQEPPPPPR</sequence>
<evidence type="ECO:0000313" key="8">
    <source>
        <dbReference type="Proteomes" id="UP000237350"/>
    </source>
</evidence>
<dbReference type="PANTHER" id="PTHR30213">
    <property type="entry name" value="INNER MEMBRANE PROTEIN YHJD"/>
    <property type="match status" value="1"/>
</dbReference>
<dbReference type="GO" id="GO:0005886">
    <property type="term" value="C:plasma membrane"/>
    <property type="evidence" value="ECO:0007669"/>
    <property type="project" value="UniProtKB-SubCell"/>
</dbReference>
<name>A0A2S4JI99_9SPIO</name>
<dbReference type="EMBL" id="LPWH01000110">
    <property type="protein sequence ID" value="POQ99170.1"/>
    <property type="molecule type" value="Genomic_DNA"/>
</dbReference>
<feature type="transmembrane region" description="Helical" evidence="6">
    <location>
        <begin position="222"/>
        <end position="242"/>
    </location>
</feature>
<dbReference type="Proteomes" id="UP000237350">
    <property type="component" value="Unassembled WGS sequence"/>
</dbReference>
<reference evidence="8" key="1">
    <citation type="submission" date="2015-12" db="EMBL/GenBank/DDBJ databases">
        <authorList>
            <person name="Lodha T.D."/>
            <person name="Chintalapati S."/>
            <person name="Chintalapati V.R."/>
            <person name="Sravanthi T."/>
        </authorList>
    </citation>
    <scope>NUCLEOTIDE SEQUENCE [LARGE SCALE GENOMIC DNA]</scope>
    <source>
        <strain evidence="8">JC133</strain>
    </source>
</reference>
<keyword evidence="3 6" id="KW-0812">Transmembrane</keyword>
<protein>
    <submittedName>
        <fullName evidence="7">Uncharacterized protein</fullName>
    </submittedName>
</protein>
<feature type="transmembrane region" description="Helical" evidence="6">
    <location>
        <begin position="194"/>
        <end position="216"/>
    </location>
</feature>
<organism evidence="7 8">
    <name type="scientific">Alkalispirochaeta sphaeroplastigenens</name>
    <dbReference type="NCBI Taxonomy" id="1187066"/>
    <lineage>
        <taxon>Bacteria</taxon>
        <taxon>Pseudomonadati</taxon>
        <taxon>Spirochaetota</taxon>
        <taxon>Spirochaetia</taxon>
        <taxon>Spirochaetales</taxon>
        <taxon>Spirochaetaceae</taxon>
        <taxon>Alkalispirochaeta</taxon>
    </lineage>
</organism>
<evidence type="ECO:0000256" key="3">
    <source>
        <dbReference type="ARBA" id="ARBA00022692"/>
    </source>
</evidence>
<comment type="subcellular location">
    <subcellularLocation>
        <location evidence="1">Cell membrane</location>
        <topology evidence="1">Multi-pass membrane protein</topology>
    </subcellularLocation>
</comment>
<dbReference type="PANTHER" id="PTHR30213:SF1">
    <property type="entry name" value="INNER MEMBRANE PROTEIN YHJD"/>
    <property type="match status" value="1"/>
</dbReference>
<keyword evidence="2" id="KW-1003">Cell membrane</keyword>
<feature type="transmembrane region" description="Helical" evidence="6">
    <location>
        <begin position="26"/>
        <end position="47"/>
    </location>
</feature>
<evidence type="ECO:0000256" key="1">
    <source>
        <dbReference type="ARBA" id="ARBA00004651"/>
    </source>
</evidence>
<accession>A0A2S4JI99</accession>
<dbReference type="Pfam" id="PF03631">
    <property type="entry name" value="Virul_fac_BrkB"/>
    <property type="match status" value="1"/>
</dbReference>
<feature type="transmembrane region" description="Helical" evidence="6">
    <location>
        <begin position="85"/>
        <end position="104"/>
    </location>
</feature>
<evidence type="ECO:0000256" key="4">
    <source>
        <dbReference type="ARBA" id="ARBA00022989"/>
    </source>
</evidence>
<evidence type="ECO:0000256" key="6">
    <source>
        <dbReference type="SAM" id="Phobius"/>
    </source>
</evidence>
<proteinExistence type="predicted"/>
<dbReference type="AlphaFoldDB" id="A0A2S4JI99"/>
<keyword evidence="8" id="KW-1185">Reference proteome</keyword>
<feature type="transmembrane region" description="Helical" evidence="6">
    <location>
        <begin position="158"/>
        <end position="182"/>
    </location>
</feature>
<evidence type="ECO:0000256" key="2">
    <source>
        <dbReference type="ARBA" id="ARBA00022475"/>
    </source>
</evidence>
<dbReference type="OrthoDB" id="977385at2"/>
<dbReference type="InterPro" id="IPR017039">
    <property type="entry name" value="Virul_fac_BrkB"/>
</dbReference>
<comment type="caution">
    <text evidence="7">The sequence shown here is derived from an EMBL/GenBank/DDBJ whole genome shotgun (WGS) entry which is preliminary data.</text>
</comment>